<dbReference type="NCBIfam" id="TIGR00254">
    <property type="entry name" value="GGDEF"/>
    <property type="match status" value="1"/>
</dbReference>
<proteinExistence type="predicted"/>
<sequence>MRHSRPVQTRPGARCWWCRYVAPHGPAILAALSLFAILFAVQQSGWLQPLELATFDYLLAEQEPAPPHPKILVVGIEEADIQALRQWPLKDVLLARAIKHLLEHDAAMVGLDIYRDFPQEPGHAELLAVLDDPRVIAVSKLGVDESNNQIPATPGVPQARLGFIDLVLDPDGVVRRGLLFAKQHQQVETALSMQLALHFLYQQGVTPYDPEDKPGFVLGKSHFRPLQRHSGGYRDINTNGFQILLNYRRHPLPAELVSFTDLLEGRVDSEKIRGRIVLIGTTAESIKDSHLIPFSRLAKTYVQTPGVLIHAHILGQILDAAETRHEWQFMPQWGETLWAAVWCLVGALAAWGIRRPLLLQVMALGALGALIGVHFYVFHHHSFWIPLWSAVLALLGGGLSVLGGRFAYQTLHDPLTGLSNRVNLAQRLRALRRRPSRRHVALILVELKRYNLINAVLGPQCGDTLLVETARRLRGIADEYGRVRWNHWCGDLLPVRTDGAQFALLISRDTVRDSVEEIAQVLQKRCSEPLMLAGEEGFPTASVGVALSNESSQRNLLQDAHAALSHASALGKLVEIVDGKIEAEEIESFQTERELHSVVRRSNGDLPHLPEFKVYYQPIVTLKTGRISGFEALVRWQHPKKGLVLPVEFVPVAESSGMIVTIGNWVLLEACRQMQAWRTEFSDLLISVNLAAPQLIHPQTLNYLETVLQVTNLPPTALKLEITESATINHLETALNVLSVSRSLGVNVAIDDFGTGYSSLAYLSKFPVDILKIDMAFVRNMDASILDSSILRSIASLAKELGLKIIAEGIETHRHLEILRELQCDYGQGYLFGKPQTAPEAEALLRSQPVW</sequence>
<feature type="domain" description="EAL" evidence="2">
    <location>
        <begin position="588"/>
        <end position="849"/>
    </location>
</feature>
<dbReference type="PROSITE" id="PS50887">
    <property type="entry name" value="GGDEF"/>
    <property type="match status" value="1"/>
</dbReference>
<dbReference type="PANTHER" id="PTHR33121:SF70">
    <property type="entry name" value="SIGNALING PROTEIN YKOW"/>
    <property type="match status" value="1"/>
</dbReference>
<evidence type="ECO:0000313" key="5">
    <source>
        <dbReference type="Proteomes" id="UP001296967"/>
    </source>
</evidence>
<gene>
    <name evidence="4" type="ORF">CCR82_14250</name>
</gene>
<dbReference type="InterPro" id="IPR029787">
    <property type="entry name" value="Nucleotide_cyclase"/>
</dbReference>
<evidence type="ECO:0000259" key="3">
    <source>
        <dbReference type="PROSITE" id="PS50887"/>
    </source>
</evidence>
<dbReference type="SUPFAM" id="SSF141868">
    <property type="entry name" value="EAL domain-like"/>
    <property type="match status" value="1"/>
</dbReference>
<dbReference type="SMART" id="SM00052">
    <property type="entry name" value="EAL"/>
    <property type="match status" value="1"/>
</dbReference>
<dbReference type="CDD" id="cd01948">
    <property type="entry name" value="EAL"/>
    <property type="match status" value="1"/>
</dbReference>
<accession>A0AAJ0XGL0</accession>
<organism evidence="4 5">
    <name type="scientific">Halochromatium salexigens</name>
    <name type="common">Chromatium salexigens</name>
    <dbReference type="NCBI Taxonomy" id="49447"/>
    <lineage>
        <taxon>Bacteria</taxon>
        <taxon>Pseudomonadati</taxon>
        <taxon>Pseudomonadota</taxon>
        <taxon>Gammaproteobacteria</taxon>
        <taxon>Chromatiales</taxon>
        <taxon>Chromatiaceae</taxon>
        <taxon>Halochromatium</taxon>
    </lineage>
</organism>
<reference evidence="4" key="1">
    <citation type="submission" date="2017-05" db="EMBL/GenBank/DDBJ databases">
        <authorList>
            <person name="Imhoff J.F."/>
            <person name="Rahn T."/>
            <person name="Kuenzel S."/>
            <person name="Neulinger S.C."/>
        </authorList>
    </citation>
    <scope>NUCLEOTIDE SEQUENCE</scope>
    <source>
        <strain evidence="4">DSM 4395</strain>
    </source>
</reference>
<dbReference type="Proteomes" id="UP001296967">
    <property type="component" value="Unassembled WGS sequence"/>
</dbReference>
<dbReference type="InterPro" id="IPR035919">
    <property type="entry name" value="EAL_sf"/>
</dbReference>
<dbReference type="Pfam" id="PF00563">
    <property type="entry name" value="EAL"/>
    <property type="match status" value="1"/>
</dbReference>
<dbReference type="PROSITE" id="PS50883">
    <property type="entry name" value="EAL"/>
    <property type="match status" value="1"/>
</dbReference>
<dbReference type="InterPro" id="IPR000160">
    <property type="entry name" value="GGDEF_dom"/>
</dbReference>
<dbReference type="SMART" id="SM01080">
    <property type="entry name" value="CHASE2"/>
    <property type="match status" value="1"/>
</dbReference>
<dbReference type="Pfam" id="PF05226">
    <property type="entry name" value="CHASE2"/>
    <property type="match status" value="1"/>
</dbReference>
<evidence type="ECO:0008006" key="6">
    <source>
        <dbReference type="Google" id="ProtNLM"/>
    </source>
</evidence>
<dbReference type="InterPro" id="IPR043128">
    <property type="entry name" value="Rev_trsase/Diguanyl_cyclase"/>
</dbReference>
<keyword evidence="1" id="KW-0472">Membrane</keyword>
<feature type="transmembrane region" description="Helical" evidence="1">
    <location>
        <begin position="21"/>
        <end position="41"/>
    </location>
</feature>
<evidence type="ECO:0000256" key="1">
    <source>
        <dbReference type="SAM" id="Phobius"/>
    </source>
</evidence>
<keyword evidence="5" id="KW-1185">Reference proteome</keyword>
<evidence type="ECO:0000313" key="4">
    <source>
        <dbReference type="EMBL" id="MBK5931648.1"/>
    </source>
</evidence>
<dbReference type="AlphaFoldDB" id="A0AAJ0XGL0"/>
<dbReference type="GO" id="GO:0071111">
    <property type="term" value="F:cyclic-guanylate-specific phosphodiesterase activity"/>
    <property type="evidence" value="ECO:0007669"/>
    <property type="project" value="InterPro"/>
</dbReference>
<keyword evidence="1" id="KW-0812">Transmembrane</keyword>
<dbReference type="InterPro" id="IPR050706">
    <property type="entry name" value="Cyclic-di-GMP_PDE-like"/>
</dbReference>
<name>A0AAJ0XGL0_HALSE</name>
<evidence type="ECO:0000259" key="2">
    <source>
        <dbReference type="PROSITE" id="PS50883"/>
    </source>
</evidence>
<dbReference type="PANTHER" id="PTHR33121">
    <property type="entry name" value="CYCLIC DI-GMP PHOSPHODIESTERASE PDEF"/>
    <property type="match status" value="1"/>
</dbReference>
<protein>
    <recommendedName>
        <fullName evidence="6">EAL domain-containing protein</fullName>
    </recommendedName>
</protein>
<dbReference type="InterPro" id="IPR007890">
    <property type="entry name" value="CHASE2"/>
</dbReference>
<dbReference type="Gene3D" id="3.30.70.270">
    <property type="match status" value="1"/>
</dbReference>
<feature type="transmembrane region" description="Helical" evidence="1">
    <location>
        <begin position="358"/>
        <end position="377"/>
    </location>
</feature>
<keyword evidence="1" id="KW-1133">Transmembrane helix</keyword>
<feature type="transmembrane region" description="Helical" evidence="1">
    <location>
        <begin position="383"/>
        <end position="402"/>
    </location>
</feature>
<dbReference type="SUPFAM" id="SSF55073">
    <property type="entry name" value="Nucleotide cyclase"/>
    <property type="match status" value="1"/>
</dbReference>
<dbReference type="SMART" id="SM00267">
    <property type="entry name" value="GGDEF"/>
    <property type="match status" value="1"/>
</dbReference>
<reference evidence="4" key="2">
    <citation type="journal article" date="2020" name="Microorganisms">
        <title>Osmotic Adaptation and Compatible Solute Biosynthesis of Phototrophic Bacteria as Revealed from Genome Analyses.</title>
        <authorList>
            <person name="Imhoff J.F."/>
            <person name="Rahn T."/>
            <person name="Kunzel S."/>
            <person name="Keller A."/>
            <person name="Neulinger S.C."/>
        </authorList>
    </citation>
    <scope>NUCLEOTIDE SEQUENCE</scope>
    <source>
        <strain evidence="4">DSM 4395</strain>
    </source>
</reference>
<feature type="domain" description="GGDEF" evidence="3">
    <location>
        <begin position="438"/>
        <end position="580"/>
    </location>
</feature>
<comment type="caution">
    <text evidence="4">The sequence shown here is derived from an EMBL/GenBank/DDBJ whole genome shotgun (WGS) entry which is preliminary data.</text>
</comment>
<dbReference type="Gene3D" id="3.20.20.450">
    <property type="entry name" value="EAL domain"/>
    <property type="match status" value="1"/>
</dbReference>
<dbReference type="EMBL" id="NHSF01000068">
    <property type="protein sequence ID" value="MBK5931648.1"/>
    <property type="molecule type" value="Genomic_DNA"/>
</dbReference>
<dbReference type="Pfam" id="PF00990">
    <property type="entry name" value="GGDEF"/>
    <property type="match status" value="1"/>
</dbReference>
<dbReference type="InterPro" id="IPR001633">
    <property type="entry name" value="EAL_dom"/>
</dbReference>